<dbReference type="STRING" id="1073996.SAMN05444271_11234"/>
<evidence type="ECO:0000256" key="1">
    <source>
        <dbReference type="ARBA" id="ARBA00000085"/>
    </source>
</evidence>
<dbReference type="OrthoDB" id="8127at2157"/>
<dbReference type="SUPFAM" id="SSF55874">
    <property type="entry name" value="ATPase domain of HSP90 chaperone/DNA topoisomerase II/histidine kinase"/>
    <property type="match status" value="1"/>
</dbReference>
<feature type="transmembrane region" description="Helical" evidence="8">
    <location>
        <begin position="38"/>
        <end position="58"/>
    </location>
</feature>
<dbReference type="Gene3D" id="1.10.287.130">
    <property type="match status" value="1"/>
</dbReference>
<feature type="transmembrane region" description="Helical" evidence="8">
    <location>
        <begin position="101"/>
        <end position="119"/>
    </location>
</feature>
<feature type="domain" description="PAC" evidence="10">
    <location>
        <begin position="293"/>
        <end position="345"/>
    </location>
</feature>
<dbReference type="InterPro" id="IPR035965">
    <property type="entry name" value="PAS-like_dom_sf"/>
</dbReference>
<feature type="transmembrane region" description="Helical" evidence="8">
    <location>
        <begin position="6"/>
        <end position="26"/>
    </location>
</feature>
<evidence type="ECO:0000256" key="5">
    <source>
        <dbReference type="ARBA" id="ARBA00022777"/>
    </source>
</evidence>
<dbReference type="Pfam" id="PF08448">
    <property type="entry name" value="PAS_4"/>
    <property type="match status" value="1"/>
</dbReference>
<dbReference type="PANTHER" id="PTHR43711">
    <property type="entry name" value="TWO-COMPONENT HISTIDINE KINASE"/>
    <property type="match status" value="1"/>
</dbReference>
<keyword evidence="8" id="KW-0812">Transmembrane</keyword>
<feature type="transmembrane region" description="Helical" evidence="8">
    <location>
        <begin position="201"/>
        <end position="219"/>
    </location>
</feature>
<evidence type="ECO:0000256" key="4">
    <source>
        <dbReference type="ARBA" id="ARBA00022679"/>
    </source>
</evidence>
<dbReference type="InterPro" id="IPR003594">
    <property type="entry name" value="HATPase_dom"/>
</dbReference>
<dbReference type="GO" id="GO:0000155">
    <property type="term" value="F:phosphorelay sensor kinase activity"/>
    <property type="evidence" value="ECO:0007669"/>
    <property type="project" value="InterPro"/>
</dbReference>
<keyword evidence="12" id="KW-1185">Reference proteome</keyword>
<feature type="domain" description="Histidine kinase" evidence="9">
    <location>
        <begin position="356"/>
        <end position="596"/>
    </location>
</feature>
<evidence type="ECO:0000256" key="7">
    <source>
        <dbReference type="SAM" id="MobiDB-lite"/>
    </source>
</evidence>
<keyword evidence="3" id="KW-0597">Phosphoprotein</keyword>
<name>A0A1H6UK34_9EURY</name>
<reference evidence="11 12" key="1">
    <citation type="submission" date="2016-10" db="EMBL/GenBank/DDBJ databases">
        <authorList>
            <person name="de Groot N.N."/>
        </authorList>
    </citation>
    <scope>NUCLEOTIDE SEQUENCE [LARGE SCALE GENOMIC DNA]</scope>
    <source>
        <strain evidence="11 12">DSM 22187</strain>
    </source>
</reference>
<dbReference type="Pfam" id="PF00512">
    <property type="entry name" value="HisKA"/>
    <property type="match status" value="1"/>
</dbReference>
<dbReference type="InterPro" id="IPR000700">
    <property type="entry name" value="PAS-assoc_C"/>
</dbReference>
<feature type="transmembrane region" description="Helical" evidence="8">
    <location>
        <begin position="70"/>
        <end position="89"/>
    </location>
</feature>
<dbReference type="PROSITE" id="PS50109">
    <property type="entry name" value="HIS_KIN"/>
    <property type="match status" value="1"/>
</dbReference>
<dbReference type="Pfam" id="PF16927">
    <property type="entry name" value="HisKA_7TM"/>
    <property type="match status" value="1"/>
</dbReference>
<gene>
    <name evidence="11" type="ORF">SAMN05444271_11234</name>
</gene>
<dbReference type="AlphaFoldDB" id="A0A1H6UK34"/>
<dbReference type="InterPro" id="IPR036097">
    <property type="entry name" value="HisK_dim/P_sf"/>
</dbReference>
<feature type="transmembrane region" description="Helical" evidence="8">
    <location>
        <begin position="139"/>
        <end position="165"/>
    </location>
</feature>
<sequence length="607" mass="66395">MPLQYPLYSISFAVAVVLVVAAATQAWQLREEPGGRPLVVTLLGMGFWACCEFVVTVVPGTPLSVAFMKLWFAGITVVIASLFVFVLAYTGYDQYVTRRTIGGLAIWPLIFNAIVWIRPDLVWETFVANPATGSGWETTYGIAFGLHIGYSYLLVAVSTFLLVWFVFTSQFLYQKQAAALLAGIVAPWLTDIAFITRTISYNLTAVGFAITGVSLTWGIQRTKFMDVAPIARNAVVETLNSAVFVTDRENRLVDANQRGLELLDLSDADIGRPLAELIKSVPSVAEQFHAVATATDHQRMRMELNGHHYQIELTPLYDDREYLVGRVFLVHDITDQHHQQAQLKQQNKQLDQFASVVSHDLRNPLNVASGYVGLARKTGDPAHFDRIQESHQRMEQLIDELLTLARLDAAAVDTTTVDLASCVTTAWQHVETGDAELTVDAEIHIEANRQHVLQLLENLIRNAVEHSRPRDGDAVSRDDENSQREFSNHSTGTQNSEGSDEAVEHCSTENGGDTDDGGLEITISVREAETDGPVQLVVSDTGPGIPPADRESVLEEGYTTGDGTGLGLAIVTRIADVHGWGVSVEAADTGGAAFVFDDVDQSTPAES</sequence>
<keyword evidence="5 11" id="KW-0418">Kinase</keyword>
<dbReference type="InterPro" id="IPR005467">
    <property type="entry name" value="His_kinase_dom"/>
</dbReference>
<dbReference type="SMART" id="SM00387">
    <property type="entry name" value="HATPase_c"/>
    <property type="match status" value="1"/>
</dbReference>
<dbReference type="Gene3D" id="3.30.450.20">
    <property type="entry name" value="PAS domain"/>
    <property type="match status" value="1"/>
</dbReference>
<dbReference type="EC" id="2.7.13.3" evidence="2"/>
<accession>A0A2H4Q515</accession>
<dbReference type="PANTHER" id="PTHR43711:SF1">
    <property type="entry name" value="HISTIDINE KINASE 1"/>
    <property type="match status" value="1"/>
</dbReference>
<dbReference type="InterPro" id="IPR000014">
    <property type="entry name" value="PAS"/>
</dbReference>
<dbReference type="InterPro" id="IPR036890">
    <property type="entry name" value="HATPase_C_sf"/>
</dbReference>
<dbReference type="Gene3D" id="3.30.565.10">
    <property type="entry name" value="Histidine kinase-like ATPase, C-terminal domain"/>
    <property type="match status" value="1"/>
</dbReference>
<keyword evidence="8" id="KW-1133">Transmembrane helix</keyword>
<dbReference type="CDD" id="cd00130">
    <property type="entry name" value="PAS"/>
    <property type="match status" value="1"/>
</dbReference>
<feature type="compositionally biased region" description="Polar residues" evidence="7">
    <location>
        <begin position="488"/>
        <end position="497"/>
    </location>
</feature>
<evidence type="ECO:0000256" key="2">
    <source>
        <dbReference type="ARBA" id="ARBA00012438"/>
    </source>
</evidence>
<evidence type="ECO:0000256" key="3">
    <source>
        <dbReference type="ARBA" id="ARBA00022553"/>
    </source>
</evidence>
<evidence type="ECO:0000259" key="10">
    <source>
        <dbReference type="PROSITE" id="PS50113"/>
    </source>
</evidence>
<evidence type="ECO:0000256" key="6">
    <source>
        <dbReference type="ARBA" id="ARBA00023012"/>
    </source>
</evidence>
<dbReference type="Proteomes" id="UP000198888">
    <property type="component" value="Unassembled WGS sequence"/>
</dbReference>
<dbReference type="CDD" id="cd00082">
    <property type="entry name" value="HisKA"/>
    <property type="match status" value="1"/>
</dbReference>
<evidence type="ECO:0000313" key="11">
    <source>
        <dbReference type="EMBL" id="SEI92683.1"/>
    </source>
</evidence>
<keyword evidence="4" id="KW-0808">Transferase</keyword>
<dbReference type="InterPro" id="IPR004358">
    <property type="entry name" value="Sig_transdc_His_kin-like_C"/>
</dbReference>
<feature type="region of interest" description="Disordered" evidence="7">
    <location>
        <begin position="466"/>
        <end position="518"/>
    </location>
</feature>
<dbReference type="SMART" id="SM00388">
    <property type="entry name" value="HisKA"/>
    <property type="match status" value="1"/>
</dbReference>
<evidence type="ECO:0000256" key="8">
    <source>
        <dbReference type="SAM" id="Phobius"/>
    </source>
</evidence>
<dbReference type="PRINTS" id="PR00344">
    <property type="entry name" value="BCTRLSENSOR"/>
</dbReference>
<dbReference type="SUPFAM" id="SSF47384">
    <property type="entry name" value="Homodimeric domain of signal transducing histidine kinase"/>
    <property type="match status" value="1"/>
</dbReference>
<dbReference type="GeneID" id="35003509"/>
<accession>A0A1H6UK34</accession>
<protein>
    <recommendedName>
        <fullName evidence="2">histidine kinase</fullName>
        <ecNumber evidence="2">2.7.13.3</ecNumber>
    </recommendedName>
</protein>
<evidence type="ECO:0000313" key="12">
    <source>
        <dbReference type="Proteomes" id="UP000198888"/>
    </source>
</evidence>
<dbReference type="InterPro" id="IPR031621">
    <property type="entry name" value="HisKA_7TM"/>
</dbReference>
<evidence type="ECO:0000259" key="9">
    <source>
        <dbReference type="PROSITE" id="PS50109"/>
    </source>
</evidence>
<dbReference type="RefSeq" id="WP_089672619.1">
    <property type="nucleotide sequence ID" value="NZ_CP024845.1"/>
</dbReference>
<dbReference type="KEGG" id="hae:halTADL_2738"/>
<dbReference type="EMBL" id="FNYR01000012">
    <property type="protein sequence ID" value="SEI92683.1"/>
    <property type="molecule type" value="Genomic_DNA"/>
</dbReference>
<comment type="catalytic activity">
    <reaction evidence="1">
        <text>ATP + protein L-histidine = ADP + protein N-phospho-L-histidine.</text>
        <dbReference type="EC" id="2.7.13.3"/>
    </reaction>
</comment>
<dbReference type="InterPro" id="IPR003661">
    <property type="entry name" value="HisK_dim/P_dom"/>
</dbReference>
<dbReference type="PROSITE" id="PS50113">
    <property type="entry name" value="PAC"/>
    <property type="match status" value="1"/>
</dbReference>
<proteinExistence type="predicted"/>
<dbReference type="Pfam" id="PF02518">
    <property type="entry name" value="HATPase_c"/>
    <property type="match status" value="1"/>
</dbReference>
<keyword evidence="8" id="KW-0472">Membrane</keyword>
<feature type="compositionally biased region" description="Basic and acidic residues" evidence="7">
    <location>
        <begin position="466"/>
        <end position="487"/>
    </location>
</feature>
<dbReference type="InterPro" id="IPR013656">
    <property type="entry name" value="PAS_4"/>
</dbReference>
<organism evidence="11 12">
    <name type="scientific">Halohasta litchfieldiae</name>
    <dbReference type="NCBI Taxonomy" id="1073996"/>
    <lineage>
        <taxon>Archaea</taxon>
        <taxon>Methanobacteriati</taxon>
        <taxon>Methanobacteriota</taxon>
        <taxon>Stenosarchaea group</taxon>
        <taxon>Halobacteria</taxon>
        <taxon>Halobacteriales</taxon>
        <taxon>Haloferacaceae</taxon>
        <taxon>Halohasta</taxon>
    </lineage>
</organism>
<keyword evidence="6" id="KW-0902">Two-component regulatory system</keyword>
<dbReference type="InterPro" id="IPR050736">
    <property type="entry name" value="Sensor_HK_Regulatory"/>
</dbReference>
<dbReference type="SUPFAM" id="SSF55785">
    <property type="entry name" value="PYP-like sensor domain (PAS domain)"/>
    <property type="match status" value="1"/>
</dbReference>